<keyword evidence="2" id="KW-1185">Reference proteome</keyword>
<accession>A0A4S5BQE0</accession>
<gene>
    <name evidence="1" type="ORF">E8K88_05705</name>
</gene>
<dbReference type="Pfam" id="PF06097">
    <property type="entry name" value="DUF945"/>
    <property type="match status" value="1"/>
</dbReference>
<organism evidence="1 2">
    <name type="scientific">Lampropedia aestuarii</name>
    <dbReference type="NCBI Taxonomy" id="2562762"/>
    <lineage>
        <taxon>Bacteria</taxon>
        <taxon>Pseudomonadati</taxon>
        <taxon>Pseudomonadota</taxon>
        <taxon>Betaproteobacteria</taxon>
        <taxon>Burkholderiales</taxon>
        <taxon>Comamonadaceae</taxon>
        <taxon>Lampropedia</taxon>
    </lineage>
</organism>
<sequence length="451" mass="48580">MKAVRWLFGLAGFGLLLCALASWWIGLQIETQVRQGHAQLSEQLGVPVQLQSYRRGWFSSEASSQIHLGDGNGGLVLKVQHHIAHGPLPGWRSVGLVSATSDGVISPDARPMPDTPNANGVFLQIQSQLGFDRRVLLTISGQPGSFTDANGGYWSVGALQGQLNLAPQWRSFSAELEWDGMQWTGAQDALIAIGAVALTGQYQLPAGRDALYDGRSEAQLAHLELRHVFAPGVPTSQQVPYALRIDGLALSNRLDTQTAIGQASASLKADATRFDDMQTGAVQWLMSLDAIPVETLAHLMPRLGDWLNQQQQTPSASAQTLTLAEQQAIQTDIAALFQQGLRLQLDRASVELPAGEVVLTGFVQAPSLTGTDLSFLPMSLAAKLDLRFHVRLPAVLAQNLQGASIFNALLTQGLWQRDGPLVEAALVYQRGLNTINGIPAEPASLVQWFGQ</sequence>
<proteinExistence type="predicted"/>
<dbReference type="AlphaFoldDB" id="A0A4S5BQE0"/>
<protein>
    <submittedName>
        <fullName evidence="1">DUF945 domain-containing protein</fullName>
    </submittedName>
</protein>
<name>A0A4S5BQE0_9BURK</name>
<comment type="caution">
    <text evidence="1">The sequence shown here is derived from an EMBL/GenBank/DDBJ whole genome shotgun (WGS) entry which is preliminary data.</text>
</comment>
<dbReference type="InterPro" id="IPR010352">
    <property type="entry name" value="DUF945"/>
</dbReference>
<dbReference type="Proteomes" id="UP000306236">
    <property type="component" value="Unassembled WGS sequence"/>
</dbReference>
<reference evidence="1 2" key="1">
    <citation type="submission" date="2019-04" db="EMBL/GenBank/DDBJ databases">
        <title>Lampropedia sp YIM MLB12 draf genome.</title>
        <authorList>
            <person name="Wang Y.-X."/>
        </authorList>
    </citation>
    <scope>NUCLEOTIDE SEQUENCE [LARGE SCALE GENOMIC DNA]</scope>
    <source>
        <strain evidence="1 2">YIM MLB12</strain>
    </source>
</reference>
<dbReference type="RefSeq" id="WP_136405687.1">
    <property type="nucleotide sequence ID" value="NZ_SSWX01000005.1"/>
</dbReference>
<dbReference type="EMBL" id="SSWX01000005">
    <property type="protein sequence ID" value="THJ34974.1"/>
    <property type="molecule type" value="Genomic_DNA"/>
</dbReference>
<dbReference type="OrthoDB" id="8790961at2"/>
<evidence type="ECO:0000313" key="2">
    <source>
        <dbReference type="Proteomes" id="UP000306236"/>
    </source>
</evidence>
<evidence type="ECO:0000313" key="1">
    <source>
        <dbReference type="EMBL" id="THJ34974.1"/>
    </source>
</evidence>